<name>A0A810N436_9ACTN</name>
<evidence type="ECO:0000256" key="8">
    <source>
        <dbReference type="SAM" id="MobiDB-lite"/>
    </source>
</evidence>
<evidence type="ECO:0000313" key="10">
    <source>
        <dbReference type="EMBL" id="BCJ68481.1"/>
    </source>
</evidence>
<dbReference type="CDD" id="cd06261">
    <property type="entry name" value="TM_PBP2"/>
    <property type="match status" value="1"/>
</dbReference>
<evidence type="ECO:0000259" key="9">
    <source>
        <dbReference type="PROSITE" id="PS50928"/>
    </source>
</evidence>
<evidence type="ECO:0000256" key="2">
    <source>
        <dbReference type="ARBA" id="ARBA00022448"/>
    </source>
</evidence>
<evidence type="ECO:0000256" key="6">
    <source>
        <dbReference type="ARBA" id="ARBA00023136"/>
    </source>
</evidence>
<dbReference type="GO" id="GO:0005886">
    <property type="term" value="C:plasma membrane"/>
    <property type="evidence" value="ECO:0007669"/>
    <property type="project" value="UniProtKB-SubCell"/>
</dbReference>
<dbReference type="PANTHER" id="PTHR43744">
    <property type="entry name" value="ABC TRANSPORTER PERMEASE PROTEIN MG189-RELATED-RELATED"/>
    <property type="match status" value="1"/>
</dbReference>
<dbReference type="InterPro" id="IPR035906">
    <property type="entry name" value="MetI-like_sf"/>
</dbReference>
<evidence type="ECO:0000256" key="5">
    <source>
        <dbReference type="ARBA" id="ARBA00022989"/>
    </source>
</evidence>
<comment type="similarity">
    <text evidence="7">Belongs to the binding-protein-dependent transport system permease family.</text>
</comment>
<dbReference type="EMBL" id="AP023359">
    <property type="protein sequence ID" value="BCJ68481.1"/>
    <property type="molecule type" value="Genomic_DNA"/>
</dbReference>
<feature type="transmembrane region" description="Helical" evidence="7">
    <location>
        <begin position="103"/>
        <end position="125"/>
    </location>
</feature>
<evidence type="ECO:0000256" key="7">
    <source>
        <dbReference type="RuleBase" id="RU363032"/>
    </source>
</evidence>
<feature type="transmembrane region" description="Helical" evidence="7">
    <location>
        <begin position="168"/>
        <end position="189"/>
    </location>
</feature>
<dbReference type="Proteomes" id="UP000680866">
    <property type="component" value="Chromosome"/>
</dbReference>
<keyword evidence="2 7" id="KW-0813">Transport</keyword>
<dbReference type="AlphaFoldDB" id="A0A810N436"/>
<keyword evidence="11" id="KW-1185">Reference proteome</keyword>
<keyword evidence="6 7" id="KW-0472">Membrane</keyword>
<protein>
    <submittedName>
        <fullName evidence="10">ABC transporter permease</fullName>
    </submittedName>
</protein>
<dbReference type="RefSeq" id="WP_212817708.1">
    <property type="nucleotide sequence ID" value="NZ_AP023359.1"/>
</dbReference>
<dbReference type="Gene3D" id="1.10.3720.10">
    <property type="entry name" value="MetI-like"/>
    <property type="match status" value="1"/>
</dbReference>
<sequence>MVTDTKPRPKRSSPLLPGVARQRRRRTVNGAPVPNVAVRGVKGILLFLCCAVVLLPFVAVVSTSLADQEQITAAGGYVLWPTNPSFDAYAAIFRGGVVTRATLVSIGITLVGSALSVAVVALLAYSLSRPGTWGHRPILIMVLLTMLFNAGMIPNYLLIKELGLIDSYWALILPGLTSAFQVIIMRAFFMEVPKEIVDAARIDGASELQILTRIMLPLSKAVIAVIGLFNAVAYWSAFFNAVLYINSTEKWPLQLVLRTYVVDNTQIGTDLPGEVVPPQQSLQMAILVVSLIPICMVYPFLQRHFAKGVVIGAVKG</sequence>
<reference evidence="10" key="1">
    <citation type="submission" date="2020-08" db="EMBL/GenBank/DDBJ databases">
        <title>Whole genome shotgun sequence of Polymorphospora rubra NBRC 101157.</title>
        <authorList>
            <person name="Komaki H."/>
            <person name="Tamura T."/>
        </authorList>
    </citation>
    <scope>NUCLEOTIDE SEQUENCE</scope>
    <source>
        <strain evidence="10">NBRC 101157</strain>
    </source>
</reference>
<dbReference type="Pfam" id="PF00528">
    <property type="entry name" value="BPD_transp_1"/>
    <property type="match status" value="1"/>
</dbReference>
<keyword evidence="5 7" id="KW-1133">Transmembrane helix</keyword>
<keyword evidence="3" id="KW-1003">Cell membrane</keyword>
<comment type="subcellular location">
    <subcellularLocation>
        <location evidence="1 7">Cell membrane</location>
        <topology evidence="1 7">Multi-pass membrane protein</topology>
    </subcellularLocation>
</comment>
<dbReference type="InterPro" id="IPR000515">
    <property type="entry name" value="MetI-like"/>
</dbReference>
<dbReference type="KEGG" id="pry:Prubr_55020"/>
<evidence type="ECO:0000256" key="3">
    <source>
        <dbReference type="ARBA" id="ARBA00022475"/>
    </source>
</evidence>
<accession>A0A810N436</accession>
<dbReference type="SUPFAM" id="SSF161098">
    <property type="entry name" value="MetI-like"/>
    <property type="match status" value="1"/>
</dbReference>
<feature type="transmembrane region" description="Helical" evidence="7">
    <location>
        <begin position="44"/>
        <end position="66"/>
    </location>
</feature>
<feature type="domain" description="ABC transmembrane type-1" evidence="9">
    <location>
        <begin position="102"/>
        <end position="293"/>
    </location>
</feature>
<gene>
    <name evidence="10" type="ORF">Prubr_55020</name>
</gene>
<evidence type="ECO:0000256" key="4">
    <source>
        <dbReference type="ARBA" id="ARBA00022692"/>
    </source>
</evidence>
<evidence type="ECO:0000313" key="11">
    <source>
        <dbReference type="Proteomes" id="UP000680866"/>
    </source>
</evidence>
<feature type="transmembrane region" description="Helical" evidence="7">
    <location>
        <begin position="221"/>
        <end position="245"/>
    </location>
</feature>
<organism evidence="10 11">
    <name type="scientific">Polymorphospora rubra</name>
    <dbReference type="NCBI Taxonomy" id="338584"/>
    <lineage>
        <taxon>Bacteria</taxon>
        <taxon>Bacillati</taxon>
        <taxon>Actinomycetota</taxon>
        <taxon>Actinomycetes</taxon>
        <taxon>Micromonosporales</taxon>
        <taxon>Micromonosporaceae</taxon>
        <taxon>Polymorphospora</taxon>
    </lineage>
</organism>
<feature type="transmembrane region" description="Helical" evidence="7">
    <location>
        <begin position="137"/>
        <end position="156"/>
    </location>
</feature>
<evidence type="ECO:0000256" key="1">
    <source>
        <dbReference type="ARBA" id="ARBA00004651"/>
    </source>
</evidence>
<dbReference type="PROSITE" id="PS50928">
    <property type="entry name" value="ABC_TM1"/>
    <property type="match status" value="1"/>
</dbReference>
<keyword evidence="4 7" id="KW-0812">Transmembrane</keyword>
<proteinExistence type="inferred from homology"/>
<dbReference type="GO" id="GO:0055085">
    <property type="term" value="P:transmembrane transport"/>
    <property type="evidence" value="ECO:0007669"/>
    <property type="project" value="InterPro"/>
</dbReference>
<dbReference type="PANTHER" id="PTHR43744:SF9">
    <property type="entry name" value="POLYGALACTURONAN_RHAMNOGALACTURONAN TRANSPORT SYSTEM PERMEASE PROTEIN YTCP"/>
    <property type="match status" value="1"/>
</dbReference>
<feature type="region of interest" description="Disordered" evidence="8">
    <location>
        <begin position="1"/>
        <end position="24"/>
    </location>
</feature>